<dbReference type="Proteomes" id="UP000541426">
    <property type="component" value="Unassembled WGS sequence"/>
</dbReference>
<sequence length="754" mass="77958">MKTRKFLTASTAALALSVSSVAQAQNAAANLPNGQVNQIVDALTDLCATGEALPEALDCALVAEAQADPSKQPQLMDMAADLAADGVDLPASGKLMQLAQADTQATVAADANAEAAAPTEDDLAAALKAQAQAAADDLQAQADSAQAEAEETVAEAEAAAQAEAEQAAQAAAEAQQAAEADAEQAAQAQAEAEQAAQAEQEQAAQAEAEQADAEAAAQADAEAQAQADAEAQAQADAAAQADAEAAQQADTTTDPLPQVEAAENADAAAGADVASEGNAASEPDVASGTQEGEATAQTEAPVLDEDEVAAPLTDNPEAPVADTGISSSDLAQALEQAGLNESAETVAEAEAAAEAQAQTNAEGELDAEAQAQADANAQAQADAVSQADQSTAAAAAGEGASGNEPEVVEETVTADEVRSSTEDFANSVTAAPTDISAQELEDAKDRARDNGRDAERARTVAGAALLGLGAVALNEILKGDEKVVSNSGDRVVIEDNGNFRVLRNDDVLLRRPGADVTTYRYDDGSTRNVVTYEDGTVVETIKAADGRVLRRSRTLANGNEVVLFDDTQATQEVVINDLPQVNATRPRERVVYRDTNDTDALARALSAQEVQGVNRTFSLNQVRNIEKVRQLVPEVTVDTINFETNSAAIRAVEAEELSALGNAMRDAIDRNPGEVFLIEGHTDAVGNYAYNLALSDRRAESVALALTEYFQVPPENMILQGYGESDLVVPTTQAERANRRAAVRRITPLLQAQN</sequence>
<evidence type="ECO:0000313" key="5">
    <source>
        <dbReference type="EMBL" id="MBB3985487.1"/>
    </source>
</evidence>
<dbReference type="Pfam" id="PF00691">
    <property type="entry name" value="OmpA"/>
    <property type="match status" value="1"/>
</dbReference>
<name>A0A7W6GS71_9RHOB</name>
<evidence type="ECO:0000256" key="3">
    <source>
        <dbReference type="SAM" id="SignalP"/>
    </source>
</evidence>
<feature type="compositionally biased region" description="Basic and acidic residues" evidence="2">
    <location>
        <begin position="441"/>
        <end position="454"/>
    </location>
</feature>
<dbReference type="PANTHER" id="PTHR30329">
    <property type="entry name" value="STATOR ELEMENT OF FLAGELLAR MOTOR COMPLEX"/>
    <property type="match status" value="1"/>
</dbReference>
<dbReference type="InterPro" id="IPR036737">
    <property type="entry name" value="OmpA-like_sf"/>
</dbReference>
<feature type="chain" id="PRO_5030987578" evidence="3">
    <location>
        <begin position="25"/>
        <end position="754"/>
    </location>
</feature>
<proteinExistence type="predicted"/>
<dbReference type="InterPro" id="IPR050330">
    <property type="entry name" value="Bact_OuterMem_StrucFunc"/>
</dbReference>
<dbReference type="SUPFAM" id="SSF103088">
    <property type="entry name" value="OmpA-like"/>
    <property type="match status" value="1"/>
</dbReference>
<dbReference type="RefSeq" id="WP_246429312.1">
    <property type="nucleotide sequence ID" value="NZ_BAABBZ010000018.1"/>
</dbReference>
<feature type="domain" description="OmpA-like" evidence="4">
    <location>
        <begin position="629"/>
        <end position="754"/>
    </location>
</feature>
<keyword evidence="3" id="KW-0732">Signal</keyword>
<feature type="region of interest" description="Disordered" evidence="2">
    <location>
        <begin position="139"/>
        <end position="454"/>
    </location>
</feature>
<feature type="compositionally biased region" description="Polar residues" evidence="2">
    <location>
        <begin position="287"/>
        <end position="298"/>
    </location>
</feature>
<dbReference type="AlphaFoldDB" id="A0A7W6GS71"/>
<dbReference type="PROSITE" id="PS51123">
    <property type="entry name" value="OMPA_2"/>
    <property type="match status" value="1"/>
</dbReference>
<dbReference type="EMBL" id="JACIEJ010000004">
    <property type="protein sequence ID" value="MBB3985487.1"/>
    <property type="molecule type" value="Genomic_DNA"/>
</dbReference>
<gene>
    <name evidence="5" type="ORF">GGQ68_001820</name>
</gene>
<dbReference type="Gene3D" id="3.30.1330.60">
    <property type="entry name" value="OmpA-like domain"/>
    <property type="match status" value="1"/>
</dbReference>
<accession>A0A7W6GS71</accession>
<keyword evidence="1" id="KW-0472">Membrane</keyword>
<evidence type="ECO:0000259" key="4">
    <source>
        <dbReference type="PROSITE" id="PS51123"/>
    </source>
</evidence>
<dbReference type="CDD" id="cd07185">
    <property type="entry name" value="OmpA_C-like"/>
    <property type="match status" value="1"/>
</dbReference>
<protein>
    <submittedName>
        <fullName evidence="5">Outer membrane protein OmpA-like peptidoglycan-associated protein</fullName>
    </submittedName>
</protein>
<feature type="signal peptide" evidence="3">
    <location>
        <begin position="1"/>
        <end position="24"/>
    </location>
</feature>
<comment type="caution">
    <text evidence="5">The sequence shown here is derived from an EMBL/GenBank/DDBJ whole genome shotgun (WGS) entry which is preliminary data.</text>
</comment>
<dbReference type="GO" id="GO:0016020">
    <property type="term" value="C:membrane"/>
    <property type="evidence" value="ECO:0007669"/>
    <property type="project" value="UniProtKB-UniRule"/>
</dbReference>
<dbReference type="PANTHER" id="PTHR30329:SF21">
    <property type="entry name" value="LIPOPROTEIN YIAD-RELATED"/>
    <property type="match status" value="1"/>
</dbReference>
<feature type="compositionally biased region" description="Low complexity" evidence="2">
    <location>
        <begin position="155"/>
        <end position="250"/>
    </location>
</feature>
<evidence type="ECO:0000256" key="1">
    <source>
        <dbReference type="PROSITE-ProRule" id="PRU00473"/>
    </source>
</evidence>
<dbReference type="InterPro" id="IPR006665">
    <property type="entry name" value="OmpA-like"/>
</dbReference>
<evidence type="ECO:0000256" key="2">
    <source>
        <dbReference type="SAM" id="MobiDB-lite"/>
    </source>
</evidence>
<reference evidence="5 6" key="1">
    <citation type="submission" date="2020-08" db="EMBL/GenBank/DDBJ databases">
        <title>Genomic Encyclopedia of Type Strains, Phase IV (KMG-IV): sequencing the most valuable type-strain genomes for metagenomic binning, comparative biology and taxonomic classification.</title>
        <authorList>
            <person name="Goeker M."/>
        </authorList>
    </citation>
    <scope>NUCLEOTIDE SEQUENCE [LARGE SCALE GENOMIC DNA]</scope>
    <source>
        <strain evidence="5 6">DSM 102235</strain>
    </source>
</reference>
<evidence type="ECO:0000313" key="6">
    <source>
        <dbReference type="Proteomes" id="UP000541426"/>
    </source>
</evidence>
<feature type="compositionally biased region" description="Low complexity" evidence="2">
    <location>
        <begin position="259"/>
        <end position="280"/>
    </location>
</feature>
<keyword evidence="6" id="KW-1185">Reference proteome</keyword>
<feature type="compositionally biased region" description="Low complexity" evidence="2">
    <location>
        <begin position="340"/>
        <end position="405"/>
    </location>
</feature>
<organism evidence="5 6">
    <name type="scientific">Sagittula marina</name>
    <dbReference type="NCBI Taxonomy" id="943940"/>
    <lineage>
        <taxon>Bacteria</taxon>
        <taxon>Pseudomonadati</taxon>
        <taxon>Pseudomonadota</taxon>
        <taxon>Alphaproteobacteria</taxon>
        <taxon>Rhodobacterales</taxon>
        <taxon>Roseobacteraceae</taxon>
        <taxon>Sagittula</taxon>
    </lineage>
</organism>